<dbReference type="AlphaFoldDB" id="A0A834T347"/>
<accession>A0A834T347</accession>
<gene>
    <name evidence="1" type="ORF">G2W53_028196</name>
</gene>
<comment type="caution">
    <text evidence="1">The sequence shown here is derived from an EMBL/GenBank/DDBJ whole genome shotgun (WGS) entry which is preliminary data.</text>
</comment>
<sequence>MKEMVSLLAFDDTREDKRYMNIGLKKKQDCVEHTVPDAERMKKMQSLREEKRCECDELMQDLNL</sequence>
<evidence type="ECO:0000313" key="2">
    <source>
        <dbReference type="Proteomes" id="UP000634136"/>
    </source>
</evidence>
<dbReference type="EMBL" id="JAAIUW010000009">
    <property type="protein sequence ID" value="KAF7814227.1"/>
    <property type="molecule type" value="Genomic_DNA"/>
</dbReference>
<reference evidence="1" key="1">
    <citation type="submission" date="2020-09" db="EMBL/GenBank/DDBJ databases">
        <title>Genome-Enabled Discovery of Anthraquinone Biosynthesis in Senna tora.</title>
        <authorList>
            <person name="Kang S.-H."/>
            <person name="Pandey R.P."/>
            <person name="Lee C.-M."/>
            <person name="Sim J.-S."/>
            <person name="Jeong J.-T."/>
            <person name="Choi B.-S."/>
            <person name="Jung M."/>
            <person name="Ginzburg D."/>
            <person name="Zhao K."/>
            <person name="Won S.Y."/>
            <person name="Oh T.-J."/>
            <person name="Yu Y."/>
            <person name="Kim N.-H."/>
            <person name="Lee O.R."/>
            <person name="Lee T.-H."/>
            <person name="Bashyal P."/>
            <person name="Kim T.-S."/>
            <person name="Lee W.-H."/>
            <person name="Kawkins C."/>
            <person name="Kim C.-K."/>
            <person name="Kim J.S."/>
            <person name="Ahn B.O."/>
            <person name="Rhee S.Y."/>
            <person name="Sohng J.K."/>
        </authorList>
    </citation>
    <scope>NUCLEOTIDE SEQUENCE</scope>
    <source>
        <tissue evidence="1">Leaf</tissue>
    </source>
</reference>
<name>A0A834T347_9FABA</name>
<organism evidence="1 2">
    <name type="scientific">Senna tora</name>
    <dbReference type="NCBI Taxonomy" id="362788"/>
    <lineage>
        <taxon>Eukaryota</taxon>
        <taxon>Viridiplantae</taxon>
        <taxon>Streptophyta</taxon>
        <taxon>Embryophyta</taxon>
        <taxon>Tracheophyta</taxon>
        <taxon>Spermatophyta</taxon>
        <taxon>Magnoliopsida</taxon>
        <taxon>eudicotyledons</taxon>
        <taxon>Gunneridae</taxon>
        <taxon>Pentapetalae</taxon>
        <taxon>rosids</taxon>
        <taxon>fabids</taxon>
        <taxon>Fabales</taxon>
        <taxon>Fabaceae</taxon>
        <taxon>Caesalpinioideae</taxon>
        <taxon>Cassia clade</taxon>
        <taxon>Senna</taxon>
    </lineage>
</organism>
<dbReference type="Proteomes" id="UP000634136">
    <property type="component" value="Unassembled WGS sequence"/>
</dbReference>
<proteinExistence type="predicted"/>
<evidence type="ECO:0000313" key="1">
    <source>
        <dbReference type="EMBL" id="KAF7814227.1"/>
    </source>
</evidence>
<protein>
    <submittedName>
        <fullName evidence="1">Uncharacterized protein</fullName>
    </submittedName>
</protein>
<keyword evidence="2" id="KW-1185">Reference proteome</keyword>